<dbReference type="Proteomes" id="UP000016568">
    <property type="component" value="Unassembled WGS sequence"/>
</dbReference>
<protein>
    <recommendedName>
        <fullName evidence="4">SMP-30/Gluconolactonase/LRE-like region domain-containing protein</fullName>
    </recommendedName>
</protein>
<dbReference type="EMBL" id="BASZ01000001">
    <property type="protein sequence ID" value="GAD47462.1"/>
    <property type="molecule type" value="Genomic_DNA"/>
</dbReference>
<accession>U2YHQ2</accession>
<dbReference type="AlphaFoldDB" id="U2YHQ2"/>
<proteinExistence type="predicted"/>
<keyword evidence="1" id="KW-0732">Signal</keyword>
<dbReference type="Gene3D" id="2.120.10.30">
    <property type="entry name" value="TolB, C-terminal domain"/>
    <property type="match status" value="1"/>
</dbReference>
<feature type="signal peptide" evidence="1">
    <location>
        <begin position="1"/>
        <end position="27"/>
    </location>
</feature>
<name>U2YHQ2_9SPHN</name>
<organism evidence="2 3">
    <name type="scientific">Caenibius tardaugens NBRC 16725</name>
    <dbReference type="NCBI Taxonomy" id="1219035"/>
    <lineage>
        <taxon>Bacteria</taxon>
        <taxon>Pseudomonadati</taxon>
        <taxon>Pseudomonadota</taxon>
        <taxon>Alphaproteobacteria</taxon>
        <taxon>Sphingomonadales</taxon>
        <taxon>Erythrobacteraceae</taxon>
        <taxon>Caenibius</taxon>
    </lineage>
</organism>
<evidence type="ECO:0000256" key="1">
    <source>
        <dbReference type="SAM" id="SignalP"/>
    </source>
</evidence>
<gene>
    <name evidence="2" type="ORF">NT2_01_02300</name>
</gene>
<dbReference type="eggNOG" id="COG3386">
    <property type="taxonomic scope" value="Bacteria"/>
</dbReference>
<keyword evidence="3" id="KW-1185">Reference proteome</keyword>
<reference evidence="2 3" key="1">
    <citation type="submission" date="2013-09" db="EMBL/GenBank/DDBJ databases">
        <title>Whole genome shotgun sequence of Novosphingobium tardaugens NBRC 16725.</title>
        <authorList>
            <person name="Isaki S."/>
            <person name="Hosoyama A."/>
            <person name="Tsuchikane K."/>
            <person name="Katsumata H."/>
            <person name="Ando Y."/>
            <person name="Yamazaki S."/>
            <person name="Fujita N."/>
        </authorList>
    </citation>
    <scope>NUCLEOTIDE SEQUENCE [LARGE SCALE GENOMIC DNA]</scope>
    <source>
        <strain evidence="2 3">NBRC 16725</strain>
    </source>
</reference>
<evidence type="ECO:0000313" key="3">
    <source>
        <dbReference type="Proteomes" id="UP000016568"/>
    </source>
</evidence>
<dbReference type="SUPFAM" id="SSF63829">
    <property type="entry name" value="Calcium-dependent phosphotriesterase"/>
    <property type="match status" value="1"/>
</dbReference>
<sequence length="378" mass="39641">MSRLPHKTVKLVGYVAMVGCWTAQVQAAATPITLVCGAANVEDMAALRGTPWIVGGGMGDRYFQGGGLHLIDTRTNRIHKAELAMAADARPEAPYDACPGPVSPAQFSAHGVNAALGPDGAYRIYAVNHGGRESIEIFRAAITSGTPVLQWIGCVLTPDTVMTNAIAAQADGTLVLSASNAGTARLPSFYALSQRPPAEQGHEWDGETAGQQKGLVLTWTREQGWAPVANSALPGNNGIELSRDGQWAYVNAWSGESVTRIPLDPARGKPVTAKLGFKADNIRWGDDGTLIATGQRATEQEVIACAFGDGSACAIPYRAAVIDPETLAVTPLYDGKGSDRFGAATVGLKTGNALWLGSLRSDCVARVTLPHRAAKALD</sequence>
<dbReference type="InterPro" id="IPR011042">
    <property type="entry name" value="6-blade_b-propeller_TolB-like"/>
</dbReference>
<comment type="caution">
    <text evidence="2">The sequence shown here is derived from an EMBL/GenBank/DDBJ whole genome shotgun (WGS) entry which is preliminary data.</text>
</comment>
<dbReference type="KEGG" id="ntd:EGO55_15995"/>
<dbReference type="RefSeq" id="WP_021688369.1">
    <property type="nucleotide sequence ID" value="NZ_BASZ01000001.1"/>
</dbReference>
<evidence type="ECO:0008006" key="4">
    <source>
        <dbReference type="Google" id="ProtNLM"/>
    </source>
</evidence>
<feature type="chain" id="PRO_5030177686" description="SMP-30/Gluconolactonase/LRE-like region domain-containing protein" evidence="1">
    <location>
        <begin position="28"/>
        <end position="378"/>
    </location>
</feature>
<dbReference type="OrthoDB" id="1158171at2"/>
<evidence type="ECO:0000313" key="2">
    <source>
        <dbReference type="EMBL" id="GAD47462.1"/>
    </source>
</evidence>